<dbReference type="EC" id="2.7.6.3" evidence="2"/>
<evidence type="ECO:0000256" key="1">
    <source>
        <dbReference type="ARBA" id="ARBA00005051"/>
    </source>
</evidence>
<dbReference type="InterPro" id="IPR000550">
    <property type="entry name" value="Hppk"/>
</dbReference>
<proteinExistence type="predicted"/>
<dbReference type="Proteomes" id="UP000760480">
    <property type="component" value="Unassembled WGS sequence"/>
</dbReference>
<accession>A0ABX1TPU2</accession>
<dbReference type="PANTHER" id="PTHR43071">
    <property type="entry name" value="2-AMINO-4-HYDROXY-6-HYDROXYMETHYLDIHYDROPTERIDINE PYROPHOSPHOKINASE"/>
    <property type="match status" value="1"/>
</dbReference>
<gene>
    <name evidence="9" type="primary">folK</name>
    <name evidence="9" type="ORF">E4P82_12560</name>
</gene>
<evidence type="ECO:0000256" key="3">
    <source>
        <dbReference type="ARBA" id="ARBA00022679"/>
    </source>
</evidence>
<feature type="domain" description="7,8-dihydro-6-hydroxymethylpterin-pyrophosphokinase" evidence="8">
    <location>
        <begin position="85"/>
        <end position="96"/>
    </location>
</feature>
<dbReference type="RefSeq" id="WP_169249221.1">
    <property type="nucleotide sequence ID" value="NZ_SPMZ01000035.1"/>
</dbReference>
<keyword evidence="10" id="KW-1185">Reference proteome</keyword>
<dbReference type="NCBIfam" id="TIGR01498">
    <property type="entry name" value="folK"/>
    <property type="match status" value="1"/>
</dbReference>
<dbReference type="SUPFAM" id="SSF55083">
    <property type="entry name" value="6-hydroxymethyl-7,8-dihydropterin pyrophosphokinase, HPPK"/>
    <property type="match status" value="1"/>
</dbReference>
<evidence type="ECO:0000256" key="5">
    <source>
        <dbReference type="ARBA" id="ARBA00022777"/>
    </source>
</evidence>
<keyword evidence="4" id="KW-0547">Nucleotide-binding</keyword>
<dbReference type="Gene3D" id="3.30.70.560">
    <property type="entry name" value="7,8-Dihydro-6-hydroxymethylpterin-pyrophosphokinase HPPK"/>
    <property type="match status" value="1"/>
</dbReference>
<evidence type="ECO:0000256" key="6">
    <source>
        <dbReference type="ARBA" id="ARBA00022840"/>
    </source>
</evidence>
<sequence>MVQVYVGVGSNVEPERHIRSGLAALRRRFGPLTLSTIYASAAVGFAGDDFLNLVAGFETEWTVQAVLAGLREIEAAHQQHGGGPKLAPRALDLDLLLYGDLVWRGAETRIPRDEIVRHAFVLRPLAEVAGDRRHPLLGSTFAELWAAHDQSRETLTPVTLTLER</sequence>
<reference evidence="9 10" key="1">
    <citation type="submission" date="2019-03" db="EMBL/GenBank/DDBJ databases">
        <title>Metabolic reconstructions from genomes of highly enriched 'Candidatus Accumulibacter' and 'Candidatus Competibacter' bioreactor populations.</title>
        <authorList>
            <person name="Annavajhala M.K."/>
            <person name="Welles L."/>
            <person name="Abbas B."/>
            <person name="Sorokin D."/>
            <person name="Park H."/>
            <person name="Van Loosdrecht M."/>
            <person name="Chandran K."/>
        </authorList>
    </citation>
    <scope>NUCLEOTIDE SEQUENCE [LARGE SCALE GENOMIC DNA]</scope>
    <source>
        <strain evidence="9 10">SBR_G</strain>
    </source>
</reference>
<dbReference type="GO" id="GO:0003848">
    <property type="term" value="F:2-amino-4-hydroxy-6-hydroxymethyldihydropteridine diphosphokinase activity"/>
    <property type="evidence" value="ECO:0007669"/>
    <property type="project" value="UniProtKB-EC"/>
</dbReference>
<name>A0ABX1TPU2_9GAMM</name>
<organism evidence="9 10">
    <name type="scientific">Candidatus Competibacter phosphatis</name>
    <dbReference type="NCBI Taxonomy" id="221280"/>
    <lineage>
        <taxon>Bacteria</taxon>
        <taxon>Pseudomonadati</taxon>
        <taxon>Pseudomonadota</taxon>
        <taxon>Gammaproteobacteria</taxon>
        <taxon>Candidatus Competibacteraceae</taxon>
        <taxon>Candidatus Competibacter</taxon>
    </lineage>
</organism>
<keyword evidence="6" id="KW-0067">ATP-binding</keyword>
<dbReference type="PROSITE" id="PS00794">
    <property type="entry name" value="HPPK"/>
    <property type="match status" value="1"/>
</dbReference>
<dbReference type="PANTHER" id="PTHR43071:SF2">
    <property type="entry name" value="2-AMINO-4-HYDROXY-6-HYDROXYMETHYLDIHYDROPTERIDINE PYROPHOSPHOKINASE"/>
    <property type="match status" value="1"/>
</dbReference>
<dbReference type="Pfam" id="PF01288">
    <property type="entry name" value="HPPK"/>
    <property type="match status" value="1"/>
</dbReference>
<evidence type="ECO:0000256" key="2">
    <source>
        <dbReference type="ARBA" id="ARBA00013253"/>
    </source>
</evidence>
<dbReference type="InterPro" id="IPR035907">
    <property type="entry name" value="Hppk_sf"/>
</dbReference>
<keyword evidence="5" id="KW-0418">Kinase</keyword>
<evidence type="ECO:0000313" key="9">
    <source>
        <dbReference type="EMBL" id="NMQ19956.1"/>
    </source>
</evidence>
<keyword evidence="7" id="KW-0289">Folate biosynthesis</keyword>
<evidence type="ECO:0000256" key="7">
    <source>
        <dbReference type="ARBA" id="ARBA00022909"/>
    </source>
</evidence>
<comment type="caution">
    <text evidence="9">The sequence shown here is derived from an EMBL/GenBank/DDBJ whole genome shotgun (WGS) entry which is preliminary data.</text>
</comment>
<dbReference type="EMBL" id="SPMZ01000035">
    <property type="protein sequence ID" value="NMQ19956.1"/>
    <property type="molecule type" value="Genomic_DNA"/>
</dbReference>
<comment type="pathway">
    <text evidence="1">Cofactor biosynthesis; tetrahydrofolate biosynthesis; 2-amino-4-hydroxy-6-hydroxymethyl-7,8-dihydropteridine diphosphate from 7,8-dihydroneopterin triphosphate: step 4/4.</text>
</comment>
<evidence type="ECO:0000313" key="10">
    <source>
        <dbReference type="Proteomes" id="UP000760480"/>
    </source>
</evidence>
<evidence type="ECO:0000259" key="8">
    <source>
        <dbReference type="PROSITE" id="PS00794"/>
    </source>
</evidence>
<keyword evidence="3 9" id="KW-0808">Transferase</keyword>
<evidence type="ECO:0000256" key="4">
    <source>
        <dbReference type="ARBA" id="ARBA00022741"/>
    </source>
</evidence>
<protein>
    <recommendedName>
        <fullName evidence="2">2-amino-4-hydroxy-6-hydroxymethyldihydropteridine diphosphokinase</fullName>
        <ecNumber evidence="2">2.7.6.3</ecNumber>
    </recommendedName>
</protein>